<evidence type="ECO:0000313" key="2">
    <source>
        <dbReference type="Proteomes" id="UP000182983"/>
    </source>
</evidence>
<evidence type="ECO:0000313" key="1">
    <source>
        <dbReference type="EMBL" id="SEH30119.1"/>
    </source>
</evidence>
<accession>A0A1H6H367</accession>
<dbReference type="RefSeq" id="WP_139305489.1">
    <property type="nucleotide sequence ID" value="NZ_FNWO01000003.1"/>
</dbReference>
<dbReference type="Proteomes" id="UP000182983">
    <property type="component" value="Unassembled WGS sequence"/>
</dbReference>
<dbReference type="Pfam" id="PF05159">
    <property type="entry name" value="Capsule_synth"/>
    <property type="match status" value="1"/>
</dbReference>
<dbReference type="EMBL" id="FNWO01000003">
    <property type="protein sequence ID" value="SEH30119.1"/>
    <property type="molecule type" value="Genomic_DNA"/>
</dbReference>
<protein>
    <submittedName>
        <fullName evidence="1">Capsule polysaccharide biosynthesis protein</fullName>
    </submittedName>
</protein>
<dbReference type="GO" id="GO:0000271">
    <property type="term" value="P:polysaccharide biosynthetic process"/>
    <property type="evidence" value="ECO:0007669"/>
    <property type="project" value="InterPro"/>
</dbReference>
<gene>
    <name evidence="1" type="ORF">SAMN04244559_00866</name>
</gene>
<dbReference type="InterPro" id="IPR007833">
    <property type="entry name" value="Capsule_polysaccharide_synth"/>
</dbReference>
<dbReference type="OrthoDB" id="5653355at2"/>
<dbReference type="GO" id="GO:0015774">
    <property type="term" value="P:polysaccharide transport"/>
    <property type="evidence" value="ECO:0007669"/>
    <property type="project" value="InterPro"/>
</dbReference>
<proteinExistence type="predicted"/>
<keyword evidence="2" id="KW-1185">Reference proteome</keyword>
<organism evidence="1 2">
    <name type="scientific">Magnetospirillum fulvum</name>
    <name type="common">Rhodospirillum fulvum</name>
    <dbReference type="NCBI Taxonomy" id="1082"/>
    <lineage>
        <taxon>Bacteria</taxon>
        <taxon>Pseudomonadati</taxon>
        <taxon>Pseudomonadota</taxon>
        <taxon>Alphaproteobacteria</taxon>
        <taxon>Rhodospirillales</taxon>
        <taxon>Rhodospirillaceae</taxon>
        <taxon>Magnetospirillum</taxon>
    </lineage>
</organism>
<reference evidence="2" key="1">
    <citation type="submission" date="2016-10" db="EMBL/GenBank/DDBJ databases">
        <authorList>
            <person name="Varghese N."/>
            <person name="Submissions S."/>
        </authorList>
    </citation>
    <scope>NUCLEOTIDE SEQUENCE [LARGE SCALE GENOMIC DNA]</scope>
    <source>
        <strain evidence="2">DSM 13234</strain>
    </source>
</reference>
<sequence>MPQFFKNWFRNSLKKFVCDSANQPQHPFLRPDFLPDWTALLASRPDLWQDALKRAENGPRVLIASNVGGHGPVSVVESMLAVALTLRGAKVHTLLCDQALPGCMRAQYDSNAKPKELIEYNLQQVCKYCFKRGTQVFSPLGLSHHRLSELLTAAEKAEAKRIADSVPAVDMKSFRWQGLSVGEHALAGALRYYARGTLEPGDRDAEIVTARYLEAALLTAFATRRLIEQEGIGHAAFHHGIYIPQGIVGEVCRKHGVHVSNWVVAYRRNTLIFSHDNTFHQTMLDEPVEQWKSLPWTDRHEEQVVSYLRSRWHGGRDWIYFHEKPDEDFDKFAAQTGMDPNKKTIGLLTNVFWDAQLHYKQNAFRDMLEWVVKTIRWFETRPDLQLLIRIHPAEIRGTVKSRQILTDEIAKAIPKLSPNIFIIGADSPVSTYAAMLKCDSAIIYGTKTGVELTSIGIPVIVAGEAWIRNKGLTFDASSEAEYFSLLDRLPLNQRLDEATVGEARKYAYHFFFRRMVPLPFVVPMDKAPNFRLEVDSLADLAAGVHPGLDVICDGIVDPAKPFVYEAENLGLHDD</sequence>
<name>A0A1H6H367_MAGFU</name>
<dbReference type="AlphaFoldDB" id="A0A1H6H367"/>